<dbReference type="InterPro" id="IPR013325">
    <property type="entry name" value="RNA_pol_sigma_r2"/>
</dbReference>
<keyword evidence="9" id="KW-1185">Reference proteome</keyword>
<dbReference type="InterPro" id="IPR036388">
    <property type="entry name" value="WH-like_DNA-bd_sf"/>
</dbReference>
<dbReference type="GO" id="GO:0006352">
    <property type="term" value="P:DNA-templated transcription initiation"/>
    <property type="evidence" value="ECO:0007669"/>
    <property type="project" value="InterPro"/>
</dbReference>
<dbReference type="PANTHER" id="PTHR43133:SF63">
    <property type="entry name" value="RNA POLYMERASE SIGMA FACTOR FECI-RELATED"/>
    <property type="match status" value="1"/>
</dbReference>
<dbReference type="InterPro" id="IPR014284">
    <property type="entry name" value="RNA_pol_sigma-70_dom"/>
</dbReference>
<dbReference type="InterPro" id="IPR007627">
    <property type="entry name" value="RNA_pol_sigma70_r2"/>
</dbReference>
<dbReference type="EMBL" id="RZIJ01000040">
    <property type="protein sequence ID" value="RUQ62065.1"/>
    <property type="molecule type" value="Genomic_DNA"/>
</dbReference>
<dbReference type="Proteomes" id="UP000280346">
    <property type="component" value="Unassembled WGS sequence"/>
</dbReference>
<dbReference type="SUPFAM" id="SSF88659">
    <property type="entry name" value="Sigma3 and sigma4 domains of RNA polymerase sigma factors"/>
    <property type="match status" value="1"/>
</dbReference>
<dbReference type="InterPro" id="IPR013249">
    <property type="entry name" value="RNA_pol_sigma70_r4_t2"/>
</dbReference>
<evidence type="ECO:0000256" key="1">
    <source>
        <dbReference type="ARBA" id="ARBA00010641"/>
    </source>
</evidence>
<dbReference type="GO" id="GO:0003677">
    <property type="term" value="F:DNA binding"/>
    <property type="evidence" value="ECO:0007669"/>
    <property type="project" value="InterPro"/>
</dbReference>
<dbReference type="OrthoDB" id="9794372at2"/>
<reference evidence="8 9" key="1">
    <citation type="submission" date="2018-12" db="EMBL/GenBank/DDBJ databases">
        <authorList>
            <person name="Yang Y."/>
        </authorList>
    </citation>
    <scope>NUCLEOTIDE SEQUENCE [LARGE SCALE GENOMIC DNA]</scope>
    <source>
        <strain evidence="8 9">GSF71</strain>
    </source>
</reference>
<dbReference type="InterPro" id="IPR013324">
    <property type="entry name" value="RNA_pol_sigma_r3/r4-like"/>
</dbReference>
<dbReference type="PANTHER" id="PTHR43133">
    <property type="entry name" value="RNA POLYMERASE ECF-TYPE SIGMA FACTO"/>
    <property type="match status" value="1"/>
</dbReference>
<evidence type="ECO:0000256" key="2">
    <source>
        <dbReference type="ARBA" id="ARBA00023015"/>
    </source>
</evidence>
<evidence type="ECO:0000256" key="4">
    <source>
        <dbReference type="ARBA" id="ARBA00023163"/>
    </source>
</evidence>
<dbReference type="GO" id="GO:0016987">
    <property type="term" value="F:sigma factor activity"/>
    <property type="evidence" value="ECO:0007669"/>
    <property type="project" value="UniProtKB-KW"/>
</dbReference>
<sequence length="164" mass="18157">MGIVALFTAHRDELLAYASGIVGDHADAEDVLQEAFLRFDAVASARPLDEPLGYLYRIVRNLAVDGRRRKTREGRLILADTAQAEETPEDRPSPEAEAVGRDELRVLRDAMAELPERTRIALEMHRFGGSPLKDIAAFLDVSIGTAHGLVISGLEHCRARLCRR</sequence>
<accession>A0A433J0C5</accession>
<protein>
    <submittedName>
        <fullName evidence="8">Sigma-70 family RNA polymerase sigma factor</fullName>
    </submittedName>
</protein>
<dbReference type="SUPFAM" id="SSF88946">
    <property type="entry name" value="Sigma2 domain of RNA polymerase sigma factors"/>
    <property type="match status" value="1"/>
</dbReference>
<keyword evidence="4" id="KW-0804">Transcription</keyword>
<feature type="domain" description="RNA polymerase sigma-70 region 2" evidence="6">
    <location>
        <begin position="6"/>
        <end position="72"/>
    </location>
</feature>
<feature type="domain" description="RNA polymerase sigma factor 70 region 4 type 2" evidence="7">
    <location>
        <begin position="105"/>
        <end position="146"/>
    </location>
</feature>
<dbReference type="NCBIfam" id="TIGR02937">
    <property type="entry name" value="sigma70-ECF"/>
    <property type="match status" value="1"/>
</dbReference>
<proteinExistence type="inferred from homology"/>
<evidence type="ECO:0000259" key="7">
    <source>
        <dbReference type="Pfam" id="PF08281"/>
    </source>
</evidence>
<comment type="caution">
    <text evidence="8">The sequence shown here is derived from an EMBL/GenBank/DDBJ whole genome shotgun (WGS) entry which is preliminary data.</text>
</comment>
<dbReference type="Pfam" id="PF08281">
    <property type="entry name" value="Sigma70_r4_2"/>
    <property type="match status" value="1"/>
</dbReference>
<dbReference type="RefSeq" id="WP_127004560.1">
    <property type="nucleotide sequence ID" value="NZ_CP173191.1"/>
</dbReference>
<organism evidence="8 9">
    <name type="scientific">Azospirillum doebereinerae</name>
    <dbReference type="NCBI Taxonomy" id="92933"/>
    <lineage>
        <taxon>Bacteria</taxon>
        <taxon>Pseudomonadati</taxon>
        <taxon>Pseudomonadota</taxon>
        <taxon>Alphaproteobacteria</taxon>
        <taxon>Rhodospirillales</taxon>
        <taxon>Azospirillaceae</taxon>
        <taxon>Azospirillum</taxon>
    </lineage>
</organism>
<dbReference type="Pfam" id="PF04542">
    <property type="entry name" value="Sigma70_r2"/>
    <property type="match status" value="1"/>
</dbReference>
<gene>
    <name evidence="8" type="ORF">EJ913_28955</name>
</gene>
<dbReference type="InterPro" id="IPR039425">
    <property type="entry name" value="RNA_pol_sigma-70-like"/>
</dbReference>
<dbReference type="Gene3D" id="1.10.1740.10">
    <property type="match status" value="1"/>
</dbReference>
<evidence type="ECO:0000313" key="8">
    <source>
        <dbReference type="EMBL" id="RUQ62065.1"/>
    </source>
</evidence>
<evidence type="ECO:0000256" key="3">
    <source>
        <dbReference type="ARBA" id="ARBA00023082"/>
    </source>
</evidence>
<dbReference type="AlphaFoldDB" id="A0A433J0C5"/>
<feature type="region of interest" description="Disordered" evidence="5">
    <location>
        <begin position="79"/>
        <end position="100"/>
    </location>
</feature>
<keyword evidence="2" id="KW-0805">Transcription regulation</keyword>
<name>A0A433J0C5_9PROT</name>
<evidence type="ECO:0000259" key="6">
    <source>
        <dbReference type="Pfam" id="PF04542"/>
    </source>
</evidence>
<dbReference type="Gene3D" id="1.10.10.10">
    <property type="entry name" value="Winged helix-like DNA-binding domain superfamily/Winged helix DNA-binding domain"/>
    <property type="match status" value="1"/>
</dbReference>
<evidence type="ECO:0000256" key="5">
    <source>
        <dbReference type="SAM" id="MobiDB-lite"/>
    </source>
</evidence>
<keyword evidence="3" id="KW-0731">Sigma factor</keyword>
<comment type="similarity">
    <text evidence="1">Belongs to the sigma-70 factor family. ECF subfamily.</text>
</comment>
<feature type="compositionally biased region" description="Basic and acidic residues" evidence="5">
    <location>
        <begin position="89"/>
        <end position="100"/>
    </location>
</feature>
<evidence type="ECO:0000313" key="9">
    <source>
        <dbReference type="Proteomes" id="UP000280346"/>
    </source>
</evidence>